<comment type="caution">
    <text evidence="2">The sequence shown here is derived from an EMBL/GenBank/DDBJ whole genome shotgun (WGS) entry which is preliminary data.</text>
</comment>
<dbReference type="PANTHER" id="PTHR28004:SF2">
    <property type="entry name" value="D-SERINE DEHYDRATASE"/>
    <property type="match status" value="1"/>
</dbReference>
<dbReference type="Gene3D" id="2.40.37.20">
    <property type="entry name" value="D-serine dehydratase-like domain"/>
    <property type="match status" value="1"/>
</dbReference>
<evidence type="ECO:0000313" key="2">
    <source>
        <dbReference type="EMBL" id="GAG56024.1"/>
    </source>
</evidence>
<feature type="domain" description="D-serine dehydratase-like" evidence="1">
    <location>
        <begin position="1"/>
        <end position="92"/>
    </location>
</feature>
<organism evidence="2">
    <name type="scientific">marine sediment metagenome</name>
    <dbReference type="NCBI Taxonomy" id="412755"/>
    <lineage>
        <taxon>unclassified sequences</taxon>
        <taxon>metagenomes</taxon>
        <taxon>ecological metagenomes</taxon>
    </lineage>
</organism>
<name>X0YJ00_9ZZZZ</name>
<dbReference type="InterPro" id="IPR051466">
    <property type="entry name" value="D-amino_acid_metab_enzyme"/>
</dbReference>
<dbReference type="PANTHER" id="PTHR28004">
    <property type="entry name" value="ZGC:162816-RELATED"/>
    <property type="match status" value="1"/>
</dbReference>
<dbReference type="GO" id="GO:0036088">
    <property type="term" value="P:D-serine catabolic process"/>
    <property type="evidence" value="ECO:0007669"/>
    <property type="project" value="TreeGrafter"/>
</dbReference>
<gene>
    <name evidence="2" type="ORF">S01H4_16655</name>
</gene>
<dbReference type="Pfam" id="PF14031">
    <property type="entry name" value="D-ser_dehydrat"/>
    <property type="match status" value="1"/>
</dbReference>
<evidence type="ECO:0000259" key="1">
    <source>
        <dbReference type="SMART" id="SM01119"/>
    </source>
</evidence>
<dbReference type="GO" id="GO:0008721">
    <property type="term" value="F:D-serine ammonia-lyase activity"/>
    <property type="evidence" value="ECO:0007669"/>
    <property type="project" value="TreeGrafter"/>
</dbReference>
<dbReference type="EMBL" id="BART01007308">
    <property type="protein sequence ID" value="GAG56024.1"/>
    <property type="molecule type" value="Genomic_DNA"/>
</dbReference>
<dbReference type="AlphaFoldDB" id="X0YJ00"/>
<feature type="non-terminal residue" evidence="2">
    <location>
        <position position="1"/>
    </location>
</feature>
<dbReference type="InterPro" id="IPR042208">
    <property type="entry name" value="D-ser_dehydrat-like_sf"/>
</dbReference>
<sequence>VLTQVIGNNFSERVVTDAGLKAMSRGFDTPKVRVDGEIIDCEAVKLSEEHGTVSFAEGSDVRKKLKWGEKIEFIPGHCCTCVNQHDNIFVIKDGKLAAVWPVSTRGNYS</sequence>
<accession>X0YJ00</accession>
<reference evidence="2" key="1">
    <citation type="journal article" date="2014" name="Front. Microbiol.">
        <title>High frequency of phylogenetically diverse reductive dehalogenase-homologous genes in deep subseafloor sedimentary metagenomes.</title>
        <authorList>
            <person name="Kawai M."/>
            <person name="Futagami T."/>
            <person name="Toyoda A."/>
            <person name="Takaki Y."/>
            <person name="Nishi S."/>
            <person name="Hori S."/>
            <person name="Arai W."/>
            <person name="Tsubouchi T."/>
            <person name="Morono Y."/>
            <person name="Uchiyama I."/>
            <person name="Ito T."/>
            <person name="Fujiyama A."/>
            <person name="Inagaki F."/>
            <person name="Takami H."/>
        </authorList>
    </citation>
    <scope>NUCLEOTIDE SEQUENCE</scope>
    <source>
        <strain evidence="2">Expedition CK06-06</strain>
    </source>
</reference>
<proteinExistence type="predicted"/>
<dbReference type="InterPro" id="IPR026956">
    <property type="entry name" value="D-ser_dehydrat-like_dom"/>
</dbReference>
<protein>
    <recommendedName>
        <fullName evidence="1">D-serine dehydratase-like domain-containing protein</fullName>
    </recommendedName>
</protein>
<dbReference type="SMART" id="SM01119">
    <property type="entry name" value="D-ser_dehydrat"/>
    <property type="match status" value="1"/>
</dbReference>